<sequence length="336" mass="38269">MTFESLIDEYSFEFLKNSSKLVLNMDKNPVISFVSPVYRAEKILDKLVEEIHLVMLEINATFEIVLVDDRSPDNSWEVMQRISGKFPEVKSIRLSRNFGQHPAIMAGLSHAKGEWVVVMDCDLQDQPKEALKLYRKAQEGFDVVLANRKNRKDGFFKKLSSKLFSVLYSYLTDTKFDSSAANFGIYNQKVIREVLQMNDAIKSFPLFVNWVGFKSTIVEVEHSERYSGASTYTLSKLLSLAFNTILSFSNKPLKLFVKFGLLMSLIAVLLGFYTLYKYSVGEIKVMGYSSLIVSIWFLSGTIITVVGVVGIYVGKIFDQSKNRPSYIIDTVYDNKI</sequence>
<dbReference type="InterPro" id="IPR001173">
    <property type="entry name" value="Glyco_trans_2-like"/>
</dbReference>
<keyword evidence="1" id="KW-0812">Transmembrane</keyword>
<dbReference type="EMBL" id="VLKQ01000007">
    <property type="protein sequence ID" value="TWI12129.1"/>
    <property type="molecule type" value="Genomic_DNA"/>
</dbReference>
<evidence type="ECO:0000259" key="2">
    <source>
        <dbReference type="Pfam" id="PF00535"/>
    </source>
</evidence>
<organism evidence="3 4">
    <name type="scientific">Flavobacterium cauense R2A-7</name>
    <dbReference type="NCBI Taxonomy" id="1341154"/>
    <lineage>
        <taxon>Bacteria</taxon>
        <taxon>Pseudomonadati</taxon>
        <taxon>Bacteroidota</taxon>
        <taxon>Flavobacteriia</taxon>
        <taxon>Flavobacteriales</taxon>
        <taxon>Flavobacteriaceae</taxon>
        <taxon>Flavobacterium</taxon>
    </lineage>
</organism>
<gene>
    <name evidence="3" type="ORF">IP98_01703</name>
</gene>
<feature type="transmembrane region" description="Helical" evidence="1">
    <location>
        <begin position="255"/>
        <end position="276"/>
    </location>
</feature>
<proteinExistence type="predicted"/>
<dbReference type="CDD" id="cd04187">
    <property type="entry name" value="DPM1_like_bac"/>
    <property type="match status" value="1"/>
</dbReference>
<dbReference type="InterPro" id="IPR029044">
    <property type="entry name" value="Nucleotide-diphossugar_trans"/>
</dbReference>
<dbReference type="PANTHER" id="PTHR48090">
    <property type="entry name" value="UNDECAPRENYL-PHOSPHATE 4-DEOXY-4-FORMAMIDO-L-ARABINOSE TRANSFERASE-RELATED"/>
    <property type="match status" value="1"/>
</dbReference>
<protein>
    <submittedName>
        <fullName evidence="3">Dolichol-phosphate mannosyltransferase</fullName>
    </submittedName>
</protein>
<dbReference type="Pfam" id="PF00535">
    <property type="entry name" value="Glycos_transf_2"/>
    <property type="match status" value="1"/>
</dbReference>
<dbReference type="InterPro" id="IPR050256">
    <property type="entry name" value="Glycosyltransferase_2"/>
</dbReference>
<feature type="domain" description="Glycosyltransferase 2-like" evidence="2">
    <location>
        <begin position="32"/>
        <end position="164"/>
    </location>
</feature>
<name>V6S309_9FLAO</name>
<keyword evidence="1" id="KW-1133">Transmembrane helix</keyword>
<dbReference type="Proteomes" id="UP000319848">
    <property type="component" value="Unassembled WGS sequence"/>
</dbReference>
<keyword evidence="1" id="KW-0472">Membrane</keyword>
<comment type="caution">
    <text evidence="3">The sequence shown here is derived from an EMBL/GenBank/DDBJ whole genome shotgun (WGS) entry which is preliminary data.</text>
</comment>
<dbReference type="GO" id="GO:0005886">
    <property type="term" value="C:plasma membrane"/>
    <property type="evidence" value="ECO:0007669"/>
    <property type="project" value="TreeGrafter"/>
</dbReference>
<evidence type="ECO:0000313" key="4">
    <source>
        <dbReference type="Proteomes" id="UP000319848"/>
    </source>
</evidence>
<accession>V6S309</accession>
<keyword evidence="4" id="KW-1185">Reference proteome</keyword>
<evidence type="ECO:0000313" key="3">
    <source>
        <dbReference type="EMBL" id="TWI12129.1"/>
    </source>
</evidence>
<dbReference type="AlphaFoldDB" id="V6S309"/>
<dbReference type="SUPFAM" id="SSF53448">
    <property type="entry name" value="Nucleotide-diphospho-sugar transferases"/>
    <property type="match status" value="1"/>
</dbReference>
<evidence type="ECO:0000256" key="1">
    <source>
        <dbReference type="SAM" id="Phobius"/>
    </source>
</evidence>
<feature type="transmembrane region" description="Helical" evidence="1">
    <location>
        <begin position="288"/>
        <end position="313"/>
    </location>
</feature>
<dbReference type="Gene3D" id="3.90.550.10">
    <property type="entry name" value="Spore Coat Polysaccharide Biosynthesis Protein SpsA, Chain A"/>
    <property type="match status" value="1"/>
</dbReference>
<keyword evidence="3" id="KW-0328">Glycosyltransferase</keyword>
<reference evidence="3 4" key="1">
    <citation type="journal article" date="2015" name="Stand. Genomic Sci.">
        <title>Genomic Encyclopedia of Bacterial and Archaeal Type Strains, Phase III: the genomes of soil and plant-associated and newly described type strains.</title>
        <authorList>
            <person name="Whitman W.B."/>
            <person name="Woyke T."/>
            <person name="Klenk H.P."/>
            <person name="Zhou Y."/>
            <person name="Lilburn T.G."/>
            <person name="Beck B.J."/>
            <person name="De Vos P."/>
            <person name="Vandamme P."/>
            <person name="Eisen J.A."/>
            <person name="Garrity G."/>
            <person name="Hugenholtz P."/>
            <person name="Kyrpides N.C."/>
        </authorList>
    </citation>
    <scope>NUCLEOTIDE SEQUENCE [LARGE SCALE GENOMIC DNA]</scope>
    <source>
        <strain evidence="3 4">CGMCC 1.7270</strain>
    </source>
</reference>
<dbReference type="GO" id="GO:0016757">
    <property type="term" value="F:glycosyltransferase activity"/>
    <property type="evidence" value="ECO:0007669"/>
    <property type="project" value="UniProtKB-KW"/>
</dbReference>
<keyword evidence="3" id="KW-0808">Transferase</keyword>
<dbReference type="PANTHER" id="PTHR48090:SF8">
    <property type="entry name" value="GLYCOSYLTRANSFERASE CSBB-RELATED"/>
    <property type="match status" value="1"/>
</dbReference>
<dbReference type="STRING" id="1341154.FCR2A7T_11020"/>